<dbReference type="Gene3D" id="2.40.360.20">
    <property type="match status" value="1"/>
</dbReference>
<reference evidence="4 5" key="3">
    <citation type="journal article" date="2022" name="Int. J. Syst. Evol. Microbiol.">
        <title>Strains of Bradyrhizobium barranii sp. nov. associated with legumes native to Canada are symbionts of soybeans and belong to different subspecies (subsp. barranii subsp. nov. and subsp. apii subsp. nov.) and symbiovars (sv. glycinearum and sv. septentrionale).</title>
        <authorList>
            <person name="Bromfield E.S.P."/>
            <person name="Cloutier S."/>
            <person name="Wasai-Hara S."/>
            <person name="Minamisawa K."/>
        </authorList>
    </citation>
    <scope>NUCLEOTIDE SEQUENCE [LARGE SCALE GENOMIC DNA]</scope>
    <source>
        <strain evidence="4 5">323S2</strain>
    </source>
</reference>
<evidence type="ECO:0000313" key="3">
    <source>
        <dbReference type="EMBL" id="NYY90182.1"/>
    </source>
</evidence>
<name>A0A7Z0TQB1_9BRAD</name>
<reference evidence="4 5" key="1">
    <citation type="journal article" date="2017" name="Syst. Appl. Microbiol.">
        <title>Soybeans inoculated with root zone soils of Canadian native legumes harbour diverse and novel Bradyrhizobium spp. that possess agricultural potential.</title>
        <authorList>
            <person name="Bromfield E.S.P."/>
            <person name="Cloutier S."/>
            <person name="Tambong J.T."/>
            <person name="Tran Thi T.V."/>
        </authorList>
    </citation>
    <scope>NUCLEOTIDE SEQUENCE [LARGE SCALE GENOMIC DNA]</scope>
    <source>
        <strain evidence="4 5">323S2</strain>
    </source>
</reference>
<organism evidence="3">
    <name type="scientific">Bradyrhizobium barranii subsp. barranii</name>
    <dbReference type="NCBI Taxonomy" id="2823807"/>
    <lineage>
        <taxon>Bacteria</taxon>
        <taxon>Pseudomonadati</taxon>
        <taxon>Pseudomonadota</taxon>
        <taxon>Alphaproteobacteria</taxon>
        <taxon>Hyphomicrobiales</taxon>
        <taxon>Nitrobacteraceae</taxon>
        <taxon>Bradyrhizobium</taxon>
        <taxon>Bradyrhizobium barranii</taxon>
    </lineage>
</organism>
<evidence type="ECO:0000256" key="1">
    <source>
        <dbReference type="SAM" id="SignalP"/>
    </source>
</evidence>
<proteinExistence type="predicted"/>
<feature type="signal peptide" evidence="1">
    <location>
        <begin position="1"/>
        <end position="21"/>
    </location>
</feature>
<feature type="chain" id="PRO_5030865494" description="DUF3108 domain-containing protein" evidence="1">
    <location>
        <begin position="22"/>
        <end position="226"/>
    </location>
</feature>
<protein>
    <recommendedName>
        <fullName evidence="2">DUF3108 domain-containing protein</fullName>
    </recommendedName>
</protein>
<feature type="domain" description="DUF3108" evidence="2">
    <location>
        <begin position="148"/>
        <end position="196"/>
    </location>
</feature>
<accession>A0A7Z0TQB1</accession>
<dbReference type="Pfam" id="PF21347">
    <property type="entry name" value="DUF3108_like"/>
    <property type="match status" value="1"/>
</dbReference>
<dbReference type="RefSeq" id="WP_166346795.1">
    <property type="nucleotide sequence ID" value="NZ_CP088280.1"/>
</dbReference>
<dbReference type="EMBL" id="CP088280">
    <property type="protein sequence ID" value="UGX93772.1"/>
    <property type="molecule type" value="Genomic_DNA"/>
</dbReference>
<evidence type="ECO:0000313" key="4">
    <source>
        <dbReference type="EMBL" id="UGX93772.1"/>
    </source>
</evidence>
<dbReference type="Proteomes" id="UP000564836">
    <property type="component" value="Chromosome"/>
</dbReference>
<sequence length="226" mass="25195">MLRRCLMATIGLLASAGLVSAQTPPSPPPAAAERATSLAPMEEPQVGDHWTYEMRDEITGDLKSTMTHTITDVSATEISVRFEILGKPGFGYQTYDRSWDIINNGAWRFTPNDGTGIRMPLAIGKTWTFKSSDSNSTAGVNLKRTGTSKVTARETITTRAGTFEAYKIETSIEMRNANDPTKKSQAEQQAWYVPEINHWVKRTYVSRADGRVRERGALEMIEYGRR</sequence>
<reference evidence="3" key="2">
    <citation type="submission" date="2020-06" db="EMBL/GenBank/DDBJ databases">
        <title>Whole Genome Sequence of Bradyrhizobium sp. Strain 323S2.</title>
        <authorList>
            <person name="Bromfield E.S.P."/>
        </authorList>
    </citation>
    <scope>NUCLEOTIDE SEQUENCE [LARGE SCALE GENOMIC DNA]</scope>
    <source>
        <strain evidence="3">323S2</strain>
    </source>
</reference>
<dbReference type="AlphaFoldDB" id="A0A7Z0TQB1"/>
<gene>
    <name evidence="4" type="ORF">G6321_00050745</name>
    <name evidence="3" type="ORF">G6321_17660</name>
</gene>
<evidence type="ECO:0000259" key="2">
    <source>
        <dbReference type="Pfam" id="PF21347"/>
    </source>
</evidence>
<keyword evidence="1" id="KW-0732">Signal</keyword>
<dbReference type="InterPro" id="IPR049279">
    <property type="entry name" value="DUF3108-like"/>
</dbReference>
<dbReference type="EMBL" id="JACBFH010000001">
    <property type="protein sequence ID" value="NYY90182.1"/>
    <property type="molecule type" value="Genomic_DNA"/>
</dbReference>
<evidence type="ECO:0000313" key="5">
    <source>
        <dbReference type="Proteomes" id="UP000564836"/>
    </source>
</evidence>